<keyword evidence="3" id="KW-1185">Reference proteome</keyword>
<feature type="compositionally biased region" description="Basic and acidic residues" evidence="1">
    <location>
        <begin position="107"/>
        <end position="118"/>
    </location>
</feature>
<evidence type="ECO:0000313" key="2">
    <source>
        <dbReference type="EMBL" id="GJT03109.1"/>
    </source>
</evidence>
<reference evidence="2" key="1">
    <citation type="journal article" date="2022" name="Int. J. Mol. Sci.">
        <title>Draft Genome of Tanacetum Coccineum: Genomic Comparison of Closely Related Tanacetum-Family Plants.</title>
        <authorList>
            <person name="Yamashiro T."/>
            <person name="Shiraishi A."/>
            <person name="Nakayama K."/>
            <person name="Satake H."/>
        </authorList>
    </citation>
    <scope>NUCLEOTIDE SEQUENCE</scope>
</reference>
<organism evidence="2 3">
    <name type="scientific">Tanacetum coccineum</name>
    <dbReference type="NCBI Taxonomy" id="301880"/>
    <lineage>
        <taxon>Eukaryota</taxon>
        <taxon>Viridiplantae</taxon>
        <taxon>Streptophyta</taxon>
        <taxon>Embryophyta</taxon>
        <taxon>Tracheophyta</taxon>
        <taxon>Spermatophyta</taxon>
        <taxon>Magnoliopsida</taxon>
        <taxon>eudicotyledons</taxon>
        <taxon>Gunneridae</taxon>
        <taxon>Pentapetalae</taxon>
        <taxon>asterids</taxon>
        <taxon>campanulids</taxon>
        <taxon>Asterales</taxon>
        <taxon>Asteraceae</taxon>
        <taxon>Asteroideae</taxon>
        <taxon>Anthemideae</taxon>
        <taxon>Anthemidinae</taxon>
        <taxon>Tanacetum</taxon>
    </lineage>
</organism>
<proteinExistence type="predicted"/>
<accession>A0ABQ5AM26</accession>
<protein>
    <submittedName>
        <fullName evidence="2">Uncharacterized protein</fullName>
    </submittedName>
</protein>
<gene>
    <name evidence="2" type="ORF">Tco_0824278</name>
</gene>
<reference evidence="2" key="2">
    <citation type="submission" date="2022-01" db="EMBL/GenBank/DDBJ databases">
        <authorList>
            <person name="Yamashiro T."/>
            <person name="Shiraishi A."/>
            <person name="Satake H."/>
            <person name="Nakayama K."/>
        </authorList>
    </citation>
    <scope>NUCLEOTIDE SEQUENCE</scope>
</reference>
<feature type="region of interest" description="Disordered" evidence="1">
    <location>
        <begin position="107"/>
        <end position="134"/>
    </location>
</feature>
<sequence>MVLKGWRLIPHKRICSGKSDQVLHFYIFLAGAHDGGIPHVRNYLMKLEAEVVEFEVKSDVTAGTDTTFQELDYFVCGVNKPQTRQKQLKWKPELRIRKSALCADVKHETRETDMDEGRMWSQASAARGTGERKE</sequence>
<dbReference type="Proteomes" id="UP001151760">
    <property type="component" value="Unassembled WGS sequence"/>
</dbReference>
<evidence type="ECO:0000256" key="1">
    <source>
        <dbReference type="SAM" id="MobiDB-lite"/>
    </source>
</evidence>
<name>A0ABQ5AM26_9ASTR</name>
<dbReference type="EMBL" id="BQNB010012399">
    <property type="protein sequence ID" value="GJT03109.1"/>
    <property type="molecule type" value="Genomic_DNA"/>
</dbReference>
<comment type="caution">
    <text evidence="2">The sequence shown here is derived from an EMBL/GenBank/DDBJ whole genome shotgun (WGS) entry which is preliminary data.</text>
</comment>
<evidence type="ECO:0000313" key="3">
    <source>
        <dbReference type="Proteomes" id="UP001151760"/>
    </source>
</evidence>